<proteinExistence type="predicted"/>
<comment type="caution">
    <text evidence="1">The sequence shown here is derived from an EMBL/GenBank/DDBJ whole genome shotgun (WGS) entry which is preliminary data.</text>
</comment>
<organism evidence="1 2">
    <name type="scientific">Rhodococcus wratislaviensis</name>
    <name type="common">Tsukamurella wratislaviensis</name>
    <dbReference type="NCBI Taxonomy" id="44752"/>
    <lineage>
        <taxon>Bacteria</taxon>
        <taxon>Bacillati</taxon>
        <taxon>Actinomycetota</taxon>
        <taxon>Actinomycetes</taxon>
        <taxon>Mycobacteriales</taxon>
        <taxon>Nocardiaceae</taxon>
        <taxon>Rhodococcus</taxon>
    </lineage>
</organism>
<dbReference type="AlphaFoldDB" id="A0A402CJG3"/>
<dbReference type="InterPro" id="IPR021412">
    <property type="entry name" value="DUF3052"/>
</dbReference>
<evidence type="ECO:0000313" key="1">
    <source>
        <dbReference type="EMBL" id="GCE43756.1"/>
    </source>
</evidence>
<gene>
    <name evidence="1" type="ORF">Rhow_008054</name>
</gene>
<dbReference type="EMBL" id="BHYM01000080">
    <property type="protein sequence ID" value="GCE43756.1"/>
    <property type="molecule type" value="Genomic_DNA"/>
</dbReference>
<evidence type="ECO:0008006" key="3">
    <source>
        <dbReference type="Google" id="ProtNLM"/>
    </source>
</evidence>
<reference evidence="1 2" key="1">
    <citation type="submission" date="2018-11" db="EMBL/GenBank/DDBJ databases">
        <title>Microbial catabolism of amino acid.</title>
        <authorList>
            <person name="Hibi M."/>
            <person name="Ogawa J."/>
        </authorList>
    </citation>
    <scope>NUCLEOTIDE SEQUENCE [LARGE SCALE GENOMIC DNA]</scope>
    <source>
        <strain evidence="1 2">C31-06</strain>
    </source>
</reference>
<protein>
    <recommendedName>
        <fullName evidence="3">DUF3052 family protein</fullName>
    </recommendedName>
</protein>
<keyword evidence="2" id="KW-1185">Reference proteome</keyword>
<sequence length="138" mass="14957">MQELGWDDDVDEDLCRRIEDILGDELVDDTFGERVAVVLLWWRSGDGDLADELITARTVLSGTGFVWLMTPKPARPDHVDAAEVSEAADLAGLHVTSRIDRRDWLGTEAHPVQLTHPTGTVVLGAAARLVTGTGELAG</sequence>
<name>A0A402CJG3_RHOWR</name>
<dbReference type="Pfam" id="PF11253">
    <property type="entry name" value="DUF3052"/>
    <property type="match status" value="1"/>
</dbReference>
<evidence type="ECO:0000313" key="2">
    <source>
        <dbReference type="Proteomes" id="UP000287519"/>
    </source>
</evidence>
<accession>A0A402CJG3</accession>
<dbReference type="Proteomes" id="UP000287519">
    <property type="component" value="Unassembled WGS sequence"/>
</dbReference>